<gene>
    <name evidence="6" type="ORF">DSAG12_02360</name>
</gene>
<dbReference type="EC" id="3.4.21.89" evidence="6"/>
<evidence type="ECO:0000313" key="6">
    <source>
        <dbReference type="EMBL" id="QEE16530.1"/>
    </source>
</evidence>
<keyword evidence="2 5" id="KW-0812">Transmembrane</keyword>
<protein>
    <submittedName>
        <fullName evidence="6">Signal peptidase I</fullName>
        <ecNumber evidence="6">3.4.21.89</ecNumber>
    </submittedName>
</protein>
<name>A0A5B9DCP5_9ARCH</name>
<sequence>MKKPKKTIAKKQKKEAFTTLLLIVMAIGGTFAFIGILKVSLKTENPLVVVISDSMEPTIDIGDMLVIQGKNPAEIENGTIILYDSRDLWPNFYVPEPIVHRVVERYYNNSDEKWYFITLGDNNDDTDPPDGPFGDEIPVPEDRVIGTVKLIIPKIGKIKMMLDEANDEVPGLTTIILFGLSILLILSIMWDLTHPEEKEDKNLIKQKELEDKKNVTPLERSEVDLGI</sequence>
<dbReference type="SUPFAM" id="SSF51306">
    <property type="entry name" value="LexA/Signal peptidase"/>
    <property type="match status" value="1"/>
</dbReference>
<dbReference type="GeneID" id="41330348"/>
<dbReference type="GO" id="GO:0004252">
    <property type="term" value="F:serine-type endopeptidase activity"/>
    <property type="evidence" value="ECO:0007669"/>
    <property type="project" value="InterPro"/>
</dbReference>
<dbReference type="PANTHER" id="PTHR10806:SF6">
    <property type="entry name" value="SIGNAL PEPTIDASE COMPLEX CATALYTIC SUBUNIT SEC11"/>
    <property type="match status" value="1"/>
</dbReference>
<keyword evidence="4 5" id="KW-0472">Membrane</keyword>
<dbReference type="CDD" id="cd06530">
    <property type="entry name" value="S26_SPase_I"/>
    <property type="match status" value="1"/>
</dbReference>
<dbReference type="PANTHER" id="PTHR10806">
    <property type="entry name" value="SIGNAL PEPTIDASE COMPLEX CATALYTIC SUBUNIT SEC11"/>
    <property type="match status" value="1"/>
</dbReference>
<keyword evidence="7" id="KW-1185">Reference proteome</keyword>
<dbReference type="GO" id="GO:0016020">
    <property type="term" value="C:membrane"/>
    <property type="evidence" value="ECO:0007669"/>
    <property type="project" value="UniProtKB-SubCell"/>
</dbReference>
<dbReference type="KEGG" id="psyt:DSAG12_02360"/>
<dbReference type="InterPro" id="IPR019533">
    <property type="entry name" value="Peptidase_S26"/>
</dbReference>
<evidence type="ECO:0000256" key="2">
    <source>
        <dbReference type="ARBA" id="ARBA00022692"/>
    </source>
</evidence>
<comment type="subcellular location">
    <subcellularLocation>
        <location evidence="1">Membrane</location>
    </subcellularLocation>
</comment>
<evidence type="ECO:0000256" key="5">
    <source>
        <dbReference type="SAM" id="Phobius"/>
    </source>
</evidence>
<dbReference type="OrthoDB" id="4822at2157"/>
<dbReference type="AlphaFoldDB" id="A0A5B9DCP5"/>
<dbReference type="Gene3D" id="2.10.109.10">
    <property type="entry name" value="Umud Fragment, subunit A"/>
    <property type="match status" value="1"/>
</dbReference>
<dbReference type="Proteomes" id="UP000321408">
    <property type="component" value="Chromosome"/>
</dbReference>
<keyword evidence="3 5" id="KW-1133">Transmembrane helix</keyword>
<evidence type="ECO:0000256" key="3">
    <source>
        <dbReference type="ARBA" id="ARBA00022989"/>
    </source>
</evidence>
<dbReference type="InterPro" id="IPR036286">
    <property type="entry name" value="LexA/Signal_pep-like_sf"/>
</dbReference>
<evidence type="ECO:0000256" key="4">
    <source>
        <dbReference type="ARBA" id="ARBA00023136"/>
    </source>
</evidence>
<dbReference type="NCBIfam" id="TIGR02228">
    <property type="entry name" value="sigpep_I_arch"/>
    <property type="match status" value="1"/>
</dbReference>
<accession>A0A5B9DCP5</accession>
<evidence type="ECO:0000313" key="7">
    <source>
        <dbReference type="Proteomes" id="UP000321408"/>
    </source>
</evidence>
<dbReference type="PRINTS" id="PR00728">
    <property type="entry name" value="SIGNALPTASE"/>
</dbReference>
<feature type="transmembrane region" description="Helical" evidence="5">
    <location>
        <begin position="169"/>
        <end position="192"/>
    </location>
</feature>
<dbReference type="EMBL" id="CP042905">
    <property type="protein sequence ID" value="QEE16530.1"/>
    <property type="molecule type" value="Genomic_DNA"/>
</dbReference>
<organism evidence="6 7">
    <name type="scientific">Promethearchaeum syntrophicum</name>
    <dbReference type="NCBI Taxonomy" id="2594042"/>
    <lineage>
        <taxon>Archaea</taxon>
        <taxon>Promethearchaeati</taxon>
        <taxon>Promethearchaeota</taxon>
        <taxon>Promethearchaeia</taxon>
        <taxon>Promethearchaeales</taxon>
        <taxon>Promethearchaeaceae</taxon>
        <taxon>Promethearchaeum</taxon>
    </lineage>
</organism>
<proteinExistence type="predicted"/>
<dbReference type="RefSeq" id="WP_147663405.1">
    <property type="nucleotide sequence ID" value="NZ_CP042905.2"/>
</dbReference>
<evidence type="ECO:0000256" key="1">
    <source>
        <dbReference type="ARBA" id="ARBA00004370"/>
    </source>
</evidence>
<keyword evidence="6" id="KW-0378">Hydrolase</keyword>
<dbReference type="GO" id="GO:0006465">
    <property type="term" value="P:signal peptide processing"/>
    <property type="evidence" value="ECO:0007669"/>
    <property type="project" value="InterPro"/>
</dbReference>
<reference evidence="6 7" key="2">
    <citation type="journal article" date="2024" name="Int. J. Syst. Evol. Microbiol.">
        <title>Promethearchaeum syntrophicum gen. nov., sp. nov., an anaerobic, obligately syntrophic archaeon, the first isolate of the lineage 'Asgard' archaea, and proposal of the new archaeal phylum Promethearchaeota phyl. nov. and kingdom Promethearchaeati regn. nov.</title>
        <authorList>
            <person name="Imachi H."/>
            <person name="Nobu M.K."/>
            <person name="Kato S."/>
            <person name="Takaki Y."/>
            <person name="Miyazaki M."/>
            <person name="Miyata M."/>
            <person name="Ogawara M."/>
            <person name="Saito Y."/>
            <person name="Sakai S."/>
            <person name="Tahara Y.O."/>
            <person name="Takano Y."/>
            <person name="Tasumi E."/>
            <person name="Uematsu K."/>
            <person name="Yoshimura T."/>
            <person name="Itoh T."/>
            <person name="Ohkuma M."/>
            <person name="Takai K."/>
        </authorList>
    </citation>
    <scope>NUCLEOTIDE SEQUENCE [LARGE SCALE GENOMIC DNA]</scope>
    <source>
        <strain evidence="6 7">MK-D1</strain>
    </source>
</reference>
<reference evidence="6 7" key="1">
    <citation type="journal article" date="2020" name="Nature">
        <title>Isolation of an archaeon at the prokaryote-eukaryote interface.</title>
        <authorList>
            <person name="Imachi H."/>
            <person name="Nobu M.K."/>
            <person name="Nakahara N."/>
            <person name="Morono Y."/>
            <person name="Ogawara M."/>
            <person name="Takaki Y."/>
            <person name="Takano Y."/>
            <person name="Uematsu K."/>
            <person name="Ikuta T."/>
            <person name="Ito M."/>
            <person name="Matsui Y."/>
            <person name="Miyazaki M."/>
            <person name="Murata K."/>
            <person name="Saito Y."/>
            <person name="Sakai S."/>
            <person name="Song C."/>
            <person name="Tasumi E."/>
            <person name="Yamanaka Y."/>
            <person name="Yamaguchi T."/>
            <person name="Kamagata Y."/>
            <person name="Tamaki H."/>
            <person name="Takai K."/>
        </authorList>
    </citation>
    <scope>NUCLEOTIDE SEQUENCE [LARGE SCALE GENOMIC DNA]</scope>
    <source>
        <strain evidence="6 7">MK-D1</strain>
    </source>
</reference>
<dbReference type="InterPro" id="IPR001733">
    <property type="entry name" value="Peptidase_S26B"/>
</dbReference>